<dbReference type="STRING" id="637905.SVI_4082"/>
<evidence type="ECO:0000259" key="1">
    <source>
        <dbReference type="SMART" id="SM00901"/>
    </source>
</evidence>
<keyword evidence="3" id="KW-1185">Reference proteome</keyword>
<dbReference type="eggNOG" id="ENOG502Z9DH">
    <property type="taxonomic scope" value="Bacteria"/>
</dbReference>
<dbReference type="AlphaFoldDB" id="D4ZDZ2"/>
<dbReference type="HOGENOM" id="CLU_050026_1_1_6"/>
<feature type="domain" description="FRG" evidence="1">
    <location>
        <begin position="16"/>
        <end position="123"/>
    </location>
</feature>
<dbReference type="KEGG" id="svo:SVI_4082"/>
<organism evidence="2 3">
    <name type="scientific">Shewanella violacea (strain JCM 10179 / CIP 106290 / LMG 19151 / DSS12)</name>
    <dbReference type="NCBI Taxonomy" id="637905"/>
    <lineage>
        <taxon>Bacteria</taxon>
        <taxon>Pseudomonadati</taxon>
        <taxon>Pseudomonadota</taxon>
        <taxon>Gammaproteobacteria</taxon>
        <taxon>Alteromonadales</taxon>
        <taxon>Shewanellaceae</taxon>
        <taxon>Shewanella</taxon>
    </lineage>
</organism>
<dbReference type="SMART" id="SM00901">
    <property type="entry name" value="FRG"/>
    <property type="match status" value="1"/>
</dbReference>
<proteinExistence type="predicted"/>
<name>D4ZDZ2_SHEVD</name>
<dbReference type="Proteomes" id="UP000002350">
    <property type="component" value="Chromosome"/>
</dbReference>
<dbReference type="EMBL" id="AP011177">
    <property type="protein sequence ID" value="BAJ04053.1"/>
    <property type="molecule type" value="Genomic_DNA"/>
</dbReference>
<evidence type="ECO:0000313" key="2">
    <source>
        <dbReference type="EMBL" id="BAJ04053.1"/>
    </source>
</evidence>
<dbReference type="InterPro" id="IPR014966">
    <property type="entry name" value="FRG-dom"/>
</dbReference>
<protein>
    <recommendedName>
        <fullName evidence="1">FRG domain-containing protein</fullName>
    </recommendedName>
</protein>
<reference evidence="3" key="1">
    <citation type="journal article" date="2010" name="Mol. Biosyst.">
        <title>Complete genome sequence and comparative analysis of Shewanella violacea, a psychrophilic and piezophilic bacterium from deep sea floor sediments.</title>
        <authorList>
            <person name="Aono E."/>
            <person name="Baba T."/>
            <person name="Ara T."/>
            <person name="Nishi T."/>
            <person name="Nakamichi T."/>
            <person name="Inamoto E."/>
            <person name="Toyonaga H."/>
            <person name="Hasegawa M."/>
            <person name="Takai Y."/>
            <person name="Okumura Y."/>
            <person name="Baba M."/>
            <person name="Tomita M."/>
            <person name="Kato C."/>
            <person name="Oshima T."/>
            <person name="Nakasone K."/>
            <person name="Mori H."/>
        </authorList>
    </citation>
    <scope>NUCLEOTIDE SEQUENCE [LARGE SCALE GENOMIC DNA]</scope>
    <source>
        <strain evidence="3">JCM 10179 / CIP 106290 / LMG 19151 / DSS12</strain>
    </source>
</reference>
<accession>D4ZDZ2</accession>
<evidence type="ECO:0000313" key="3">
    <source>
        <dbReference type="Proteomes" id="UP000002350"/>
    </source>
</evidence>
<gene>
    <name evidence="2" type="ordered locus">SVI_4082</name>
</gene>
<dbReference type="RefSeq" id="WP_013053344.1">
    <property type="nucleotide sequence ID" value="NC_014012.1"/>
</dbReference>
<dbReference type="Pfam" id="PF08867">
    <property type="entry name" value="FRG"/>
    <property type="match status" value="1"/>
</dbReference>
<dbReference type="OrthoDB" id="9816036at2"/>
<sequence length="235" mass="26905">MTIENISDYINALNDKSEHTIYRGQANKEWELIPTIGRLHNKLENHNTIYGDWGSLEKSLLSQFKIQSAPYMNFTPATKLEWLIHAQHHGLPTPLLDWTTNPLVALYFSLSEKSKDDCDGAVYLRIPKTWRMDSDDIDSIPHLILFYPKHLNPRVAAQSGCFMAFPYPNKMTPMASLSDPKSYVSTEVYLAETIIIPKDKKPKLRKQLSQLGINHQTMFPGLDGITKQILSEFNE</sequence>